<dbReference type="EMBL" id="SLXL01000010">
    <property type="protein sequence ID" value="TCP21639.1"/>
    <property type="molecule type" value="Genomic_DNA"/>
</dbReference>
<dbReference type="OrthoDB" id="7658483at2"/>
<dbReference type="AlphaFoldDB" id="A0A4R2NJA9"/>
<evidence type="ECO:0000313" key="1">
    <source>
        <dbReference type="EMBL" id="TCP21639.1"/>
    </source>
</evidence>
<reference evidence="1 2" key="1">
    <citation type="submission" date="2019-03" db="EMBL/GenBank/DDBJ databases">
        <title>Genomic Encyclopedia of Type Strains, Phase IV (KMG-IV): sequencing the most valuable type-strain genomes for metagenomic binning, comparative biology and taxonomic classification.</title>
        <authorList>
            <person name="Goeker M."/>
        </authorList>
    </citation>
    <scope>NUCLEOTIDE SEQUENCE [LARGE SCALE GENOMIC DNA]</scope>
    <source>
        <strain evidence="1 2">DSM 2781</strain>
    </source>
</reference>
<proteinExistence type="predicted"/>
<evidence type="ECO:0000313" key="2">
    <source>
        <dbReference type="Proteomes" id="UP000295733"/>
    </source>
</evidence>
<accession>A0A4R2NJA9</accession>
<protein>
    <submittedName>
        <fullName evidence="1">Uncharacterized protein</fullName>
    </submittedName>
</protein>
<dbReference type="RefSeq" id="WP_132604702.1">
    <property type="nucleotide sequence ID" value="NZ_NRRP01000003.1"/>
</dbReference>
<organism evidence="1 2">
    <name type="scientific">Rhodovulum adriaticum</name>
    <name type="common">Rhodopseudomonas adriatica</name>
    <dbReference type="NCBI Taxonomy" id="35804"/>
    <lineage>
        <taxon>Bacteria</taxon>
        <taxon>Pseudomonadati</taxon>
        <taxon>Pseudomonadota</taxon>
        <taxon>Alphaproteobacteria</taxon>
        <taxon>Rhodobacterales</taxon>
        <taxon>Paracoccaceae</taxon>
        <taxon>Rhodovulum</taxon>
    </lineage>
</organism>
<keyword evidence="2" id="KW-1185">Reference proteome</keyword>
<dbReference type="Proteomes" id="UP000295733">
    <property type="component" value="Unassembled WGS sequence"/>
</dbReference>
<comment type="caution">
    <text evidence="1">The sequence shown here is derived from an EMBL/GenBank/DDBJ whole genome shotgun (WGS) entry which is preliminary data.</text>
</comment>
<sequence>MARRGWHILREPGALTLARHLPVRLDLCARAGFPAARKGRLAQQIRQDMWRALQDLRGFSPVVRVEEAKTGLTVTAGGRAAQPFPRARAEARIAALLASPAHRARWLAHARLPGDA</sequence>
<name>A0A4R2NJA9_RHOAD</name>
<gene>
    <name evidence="1" type="ORF">EV656_110108</name>
</gene>